<proteinExistence type="predicted"/>
<evidence type="ECO:0000259" key="3">
    <source>
        <dbReference type="Pfam" id="PF01551"/>
    </source>
</evidence>
<dbReference type="InterPro" id="IPR011055">
    <property type="entry name" value="Dup_hybrid_motif"/>
</dbReference>
<keyword evidence="5" id="KW-1185">Reference proteome</keyword>
<reference evidence="4 5" key="1">
    <citation type="submission" date="2020-04" db="EMBL/GenBank/DDBJ databases">
        <title>Genomic insights into acetone-butanol-ethanol (ABE) fermentation by sequencing solventogenic clostridia strains.</title>
        <authorList>
            <person name="Brown S."/>
        </authorList>
    </citation>
    <scope>NUCLEOTIDE SEQUENCE [LARGE SCALE GENOMIC DNA]</scope>
    <source>
        <strain evidence="4 5">DJ011</strain>
    </source>
</reference>
<keyword evidence="2" id="KW-1133">Transmembrane helix</keyword>
<name>A0A923E6C1_CLOTT</name>
<feature type="domain" description="M23ase beta-sheet core" evidence="3">
    <location>
        <begin position="153"/>
        <end position="248"/>
    </location>
</feature>
<gene>
    <name evidence="4" type="ORF">HGG79_05965</name>
</gene>
<dbReference type="GO" id="GO:0004222">
    <property type="term" value="F:metalloendopeptidase activity"/>
    <property type="evidence" value="ECO:0007669"/>
    <property type="project" value="TreeGrafter"/>
</dbReference>
<evidence type="ECO:0000313" key="5">
    <source>
        <dbReference type="Proteomes" id="UP000563151"/>
    </source>
</evidence>
<keyword evidence="1" id="KW-0732">Signal</keyword>
<evidence type="ECO:0000313" key="4">
    <source>
        <dbReference type="EMBL" id="MBC2397322.1"/>
    </source>
</evidence>
<sequence>MGSYNSQYEEYYRNLKRRKEGSKINYFNRKPYDLSSNYISKRIIRDLVGTCVLFLIVIFCKIIVTPETQAVYNYSKKTVSENYDYKQIYNKVKSFDINSIEENVTDFIEKVKAKITGGKTIKEKIENQFQLPLEGKITSHYGYRDDPIDKSKKFHEGIDIEAKVNTDVKASFNGKVKDCGEDTSLGKYILIDHGEGIETKYGHLNLLSVKKGIEVKKGEVIGKSGNTGKSTGPHLHFELLYMGESKNPEDYIAI</sequence>
<dbReference type="RefSeq" id="WP_035144352.1">
    <property type="nucleotide sequence ID" value="NZ_JAAZWO010000005.1"/>
</dbReference>
<protein>
    <submittedName>
        <fullName evidence="4">M23 family metallopeptidase</fullName>
    </submittedName>
</protein>
<organism evidence="4 5">
    <name type="scientific">Clostridium tetanomorphum</name>
    <dbReference type="NCBI Taxonomy" id="1553"/>
    <lineage>
        <taxon>Bacteria</taxon>
        <taxon>Bacillati</taxon>
        <taxon>Bacillota</taxon>
        <taxon>Clostridia</taxon>
        <taxon>Eubacteriales</taxon>
        <taxon>Clostridiaceae</taxon>
        <taxon>Clostridium</taxon>
    </lineage>
</organism>
<accession>A0A923E6C1</accession>
<dbReference type="SUPFAM" id="SSF51261">
    <property type="entry name" value="Duplicated hybrid motif"/>
    <property type="match status" value="1"/>
</dbReference>
<dbReference type="InterPro" id="IPR050570">
    <property type="entry name" value="Cell_wall_metabolism_enzyme"/>
</dbReference>
<evidence type="ECO:0000256" key="2">
    <source>
        <dbReference type="SAM" id="Phobius"/>
    </source>
</evidence>
<dbReference type="InterPro" id="IPR016047">
    <property type="entry name" value="M23ase_b-sheet_dom"/>
</dbReference>
<dbReference type="Gene3D" id="2.70.70.10">
    <property type="entry name" value="Glucose Permease (Domain IIA)"/>
    <property type="match status" value="1"/>
</dbReference>
<comment type="caution">
    <text evidence="4">The sequence shown here is derived from an EMBL/GenBank/DDBJ whole genome shotgun (WGS) entry which is preliminary data.</text>
</comment>
<feature type="transmembrane region" description="Helical" evidence="2">
    <location>
        <begin position="47"/>
        <end position="64"/>
    </location>
</feature>
<dbReference type="Proteomes" id="UP000563151">
    <property type="component" value="Unassembled WGS sequence"/>
</dbReference>
<keyword evidence="2" id="KW-0812">Transmembrane</keyword>
<evidence type="ECO:0000256" key="1">
    <source>
        <dbReference type="ARBA" id="ARBA00022729"/>
    </source>
</evidence>
<dbReference type="PANTHER" id="PTHR21666">
    <property type="entry name" value="PEPTIDASE-RELATED"/>
    <property type="match status" value="1"/>
</dbReference>
<dbReference type="PANTHER" id="PTHR21666:SF289">
    <property type="entry name" value="L-ALA--D-GLU ENDOPEPTIDASE"/>
    <property type="match status" value="1"/>
</dbReference>
<dbReference type="EMBL" id="JAAZWO010000005">
    <property type="protein sequence ID" value="MBC2397322.1"/>
    <property type="molecule type" value="Genomic_DNA"/>
</dbReference>
<dbReference type="AlphaFoldDB" id="A0A923E6C1"/>
<dbReference type="Pfam" id="PF01551">
    <property type="entry name" value="Peptidase_M23"/>
    <property type="match status" value="1"/>
</dbReference>
<dbReference type="CDD" id="cd12797">
    <property type="entry name" value="M23_peptidase"/>
    <property type="match status" value="1"/>
</dbReference>
<keyword evidence="2" id="KW-0472">Membrane</keyword>